<evidence type="ECO:0000256" key="7">
    <source>
        <dbReference type="ARBA" id="ARBA00022741"/>
    </source>
</evidence>
<dbReference type="Proteomes" id="UP001652740">
    <property type="component" value="Unplaced"/>
</dbReference>
<keyword evidence="12" id="KW-1185">Reference proteome</keyword>
<name>A0ABM3MIP0_GALME</name>
<keyword evidence="9" id="KW-0520">NAD</keyword>
<dbReference type="InterPro" id="IPR051182">
    <property type="entry name" value="Euk_NMN_adenylyltrnsfrase"/>
</dbReference>
<evidence type="ECO:0000313" key="13">
    <source>
        <dbReference type="RefSeq" id="XP_052751266.1"/>
    </source>
</evidence>
<evidence type="ECO:0000256" key="4">
    <source>
        <dbReference type="ARBA" id="ARBA00022642"/>
    </source>
</evidence>
<keyword evidence="5" id="KW-0808">Transferase</keyword>
<comment type="similarity">
    <text evidence="3">Belongs to the eukaryotic NMN adenylyltransferase family.</text>
</comment>
<evidence type="ECO:0000256" key="1">
    <source>
        <dbReference type="ARBA" id="ARBA00004658"/>
    </source>
</evidence>
<evidence type="ECO:0000256" key="2">
    <source>
        <dbReference type="ARBA" id="ARBA00005019"/>
    </source>
</evidence>
<evidence type="ECO:0000313" key="12">
    <source>
        <dbReference type="Proteomes" id="UP001652740"/>
    </source>
</evidence>
<dbReference type="GO" id="GO:0016779">
    <property type="term" value="F:nucleotidyltransferase activity"/>
    <property type="evidence" value="ECO:0007669"/>
    <property type="project" value="UniProtKB-KW"/>
</dbReference>
<dbReference type="NCBIfam" id="TIGR00482">
    <property type="entry name" value="nicotinate (nicotinamide) nucleotide adenylyltransferase"/>
    <property type="match status" value="1"/>
</dbReference>
<keyword evidence="4" id="KW-0662">Pyridine nucleotide biosynthesis</keyword>
<evidence type="ECO:0000259" key="11">
    <source>
        <dbReference type="Pfam" id="PF01467"/>
    </source>
</evidence>
<dbReference type="PANTHER" id="PTHR12039">
    <property type="entry name" value="NICOTINAMIDE MONONUCLEOTIDE ADENYLYLTRANSFERASE"/>
    <property type="match status" value="1"/>
</dbReference>
<protein>
    <submittedName>
        <fullName evidence="13">Nicotinamide/nicotinic acid mononucleotide adenylyltransferase 1 isoform X1</fullName>
    </submittedName>
</protein>
<gene>
    <name evidence="13" type="primary">LOC113514223</name>
</gene>
<keyword evidence="8" id="KW-0067">ATP-binding</keyword>
<comment type="catalytic activity">
    <reaction evidence="10">
        <text>nicotinate beta-D-ribonucleotide + ATP + H(+) = deamido-NAD(+) + diphosphate</text>
        <dbReference type="Rhea" id="RHEA:22860"/>
        <dbReference type="ChEBI" id="CHEBI:15378"/>
        <dbReference type="ChEBI" id="CHEBI:30616"/>
        <dbReference type="ChEBI" id="CHEBI:33019"/>
        <dbReference type="ChEBI" id="CHEBI:57502"/>
        <dbReference type="ChEBI" id="CHEBI:58437"/>
        <dbReference type="EC" id="2.7.7.18"/>
    </reaction>
</comment>
<keyword evidence="7" id="KW-0547">Nucleotide-binding</keyword>
<dbReference type="PANTHER" id="PTHR12039:SF0">
    <property type="entry name" value="NICOTINAMIDE-NUCLEOTIDE ADENYLYLTRANSFERASE"/>
    <property type="match status" value="1"/>
</dbReference>
<dbReference type="InterPro" id="IPR004821">
    <property type="entry name" value="Cyt_trans-like"/>
</dbReference>
<evidence type="ECO:0000256" key="9">
    <source>
        <dbReference type="ARBA" id="ARBA00023027"/>
    </source>
</evidence>
<feature type="domain" description="Cytidyltransferase-like" evidence="11">
    <location>
        <begin position="9"/>
        <end position="235"/>
    </location>
</feature>
<evidence type="ECO:0000256" key="3">
    <source>
        <dbReference type="ARBA" id="ARBA00007064"/>
    </source>
</evidence>
<sequence length="493" mass="55732">MSQGKVVLMACGSFSPPTYMHLRMFEIAKDYLHSLGLANVIGGIVSPVHDAYGKKDLVAAQHRIAMLKLALRSSTWIKISDWETQQNGWTRTRISLQYHQDIINRFLTNISTIDDMDAPNWLPDDILNVNNMNSGNSIDEPDNLMERLNGNRVERVTVKLLCGADLLESFATPGLWSDEDLETIVGRHGLVVVSRAGSDPGRFIYESDMLYKHRNNVTLVTNYIANEVSSTVIRRLVRRGESAKYLTDDAVLAYLRTHRLYGATSSQTEYNILNDLIANYDKRSPQDVIMASPEETSFKSILISIRDKPSIVDETVTVKRAKKTNFLMPNSHTDSVSPIMDTIKPKMAYVDKVPSSYVPGKAVKIVSDINEHVLKDEKVSVDEATYSSLDSYLKKDEGDWDIYKRRVSESNVEQSLNIDHVVKKRCSSTIRKLKPDEMKKSKSEVSKLCDKVKSIKLKDKDSRNYKTRSCNDIVRLILTKHGIHVISDTEAIV</sequence>
<comment type="pathway">
    <text evidence="1">Cofactor biosynthesis; NAD(+) biosynthesis; NAD(+) from nicotinamide D-ribonucleotide: step 1/1.</text>
</comment>
<dbReference type="Pfam" id="PF01467">
    <property type="entry name" value="CTP_transf_like"/>
    <property type="match status" value="1"/>
</dbReference>
<dbReference type="CDD" id="cd09286">
    <property type="entry name" value="NMNAT_Eukarya"/>
    <property type="match status" value="1"/>
</dbReference>
<dbReference type="InterPro" id="IPR045094">
    <property type="entry name" value="NMNAT_euk"/>
</dbReference>
<reference evidence="13" key="1">
    <citation type="submission" date="2025-08" db="UniProtKB">
        <authorList>
            <consortium name="RefSeq"/>
        </authorList>
    </citation>
    <scope>IDENTIFICATION</scope>
    <source>
        <tissue evidence="13">Whole larvae</tissue>
    </source>
</reference>
<evidence type="ECO:0000256" key="6">
    <source>
        <dbReference type="ARBA" id="ARBA00022695"/>
    </source>
</evidence>
<evidence type="ECO:0000256" key="8">
    <source>
        <dbReference type="ARBA" id="ARBA00022840"/>
    </source>
</evidence>
<dbReference type="SUPFAM" id="SSF52374">
    <property type="entry name" value="Nucleotidylyl transferase"/>
    <property type="match status" value="1"/>
</dbReference>
<evidence type="ECO:0000256" key="5">
    <source>
        <dbReference type="ARBA" id="ARBA00022679"/>
    </source>
</evidence>
<organism evidence="12 13">
    <name type="scientific">Galleria mellonella</name>
    <name type="common">Greater wax moth</name>
    <dbReference type="NCBI Taxonomy" id="7137"/>
    <lineage>
        <taxon>Eukaryota</taxon>
        <taxon>Metazoa</taxon>
        <taxon>Ecdysozoa</taxon>
        <taxon>Arthropoda</taxon>
        <taxon>Hexapoda</taxon>
        <taxon>Insecta</taxon>
        <taxon>Pterygota</taxon>
        <taxon>Neoptera</taxon>
        <taxon>Endopterygota</taxon>
        <taxon>Lepidoptera</taxon>
        <taxon>Glossata</taxon>
        <taxon>Ditrysia</taxon>
        <taxon>Pyraloidea</taxon>
        <taxon>Pyralidae</taxon>
        <taxon>Galleriinae</taxon>
        <taxon>Galleria</taxon>
    </lineage>
</organism>
<proteinExistence type="inferred from homology"/>
<dbReference type="RefSeq" id="XP_052751266.1">
    <property type="nucleotide sequence ID" value="XM_052895306.1"/>
</dbReference>
<dbReference type="GeneID" id="113514223"/>
<comment type="pathway">
    <text evidence="2">Cofactor biosynthesis; NAD(+) biosynthesis; deamido-NAD(+) from nicotinate D-ribonucleotide: step 1/1.</text>
</comment>
<dbReference type="InterPro" id="IPR014729">
    <property type="entry name" value="Rossmann-like_a/b/a_fold"/>
</dbReference>
<accession>A0ABM3MIP0</accession>
<dbReference type="InterPro" id="IPR005248">
    <property type="entry name" value="NadD/NMNAT"/>
</dbReference>
<evidence type="ECO:0000256" key="10">
    <source>
        <dbReference type="ARBA" id="ARBA00048721"/>
    </source>
</evidence>
<keyword evidence="6 13" id="KW-0548">Nucleotidyltransferase</keyword>
<dbReference type="Gene3D" id="3.40.50.620">
    <property type="entry name" value="HUPs"/>
    <property type="match status" value="1"/>
</dbReference>